<reference evidence="1" key="1">
    <citation type="journal article" date="2022" name="IScience">
        <title>Evolution of zygomycete secretomes and the origins of terrestrial fungal ecologies.</title>
        <authorList>
            <person name="Chang Y."/>
            <person name="Wang Y."/>
            <person name="Mondo S."/>
            <person name="Ahrendt S."/>
            <person name="Andreopoulos W."/>
            <person name="Barry K."/>
            <person name="Beard J."/>
            <person name="Benny G.L."/>
            <person name="Blankenship S."/>
            <person name="Bonito G."/>
            <person name="Cuomo C."/>
            <person name="Desiro A."/>
            <person name="Gervers K.A."/>
            <person name="Hundley H."/>
            <person name="Kuo A."/>
            <person name="LaButti K."/>
            <person name="Lang B.F."/>
            <person name="Lipzen A."/>
            <person name="O'Donnell K."/>
            <person name="Pangilinan J."/>
            <person name="Reynolds N."/>
            <person name="Sandor L."/>
            <person name="Smith M.E."/>
            <person name="Tsang A."/>
            <person name="Grigoriev I.V."/>
            <person name="Stajich J.E."/>
            <person name="Spatafora J.W."/>
        </authorList>
    </citation>
    <scope>NUCLEOTIDE SEQUENCE</scope>
    <source>
        <strain evidence="1">RSA 2281</strain>
    </source>
</reference>
<comment type="caution">
    <text evidence="1">The sequence shown here is derived from an EMBL/GenBank/DDBJ whole genome shotgun (WGS) entry which is preliminary data.</text>
</comment>
<name>A0AAD5K2L3_9FUNG</name>
<organism evidence="1 2">
    <name type="scientific">Phascolomyces articulosus</name>
    <dbReference type="NCBI Taxonomy" id="60185"/>
    <lineage>
        <taxon>Eukaryota</taxon>
        <taxon>Fungi</taxon>
        <taxon>Fungi incertae sedis</taxon>
        <taxon>Mucoromycota</taxon>
        <taxon>Mucoromycotina</taxon>
        <taxon>Mucoromycetes</taxon>
        <taxon>Mucorales</taxon>
        <taxon>Lichtheimiaceae</taxon>
        <taxon>Phascolomyces</taxon>
    </lineage>
</organism>
<reference evidence="1" key="2">
    <citation type="submission" date="2023-02" db="EMBL/GenBank/DDBJ databases">
        <authorList>
            <consortium name="DOE Joint Genome Institute"/>
            <person name="Mondo S.J."/>
            <person name="Chang Y."/>
            <person name="Wang Y."/>
            <person name="Ahrendt S."/>
            <person name="Andreopoulos W."/>
            <person name="Barry K."/>
            <person name="Beard J."/>
            <person name="Benny G.L."/>
            <person name="Blankenship S."/>
            <person name="Bonito G."/>
            <person name="Cuomo C."/>
            <person name="Desiro A."/>
            <person name="Gervers K.A."/>
            <person name="Hundley H."/>
            <person name="Kuo A."/>
            <person name="LaButti K."/>
            <person name="Lang B.F."/>
            <person name="Lipzen A."/>
            <person name="O'Donnell K."/>
            <person name="Pangilinan J."/>
            <person name="Reynolds N."/>
            <person name="Sandor L."/>
            <person name="Smith M.W."/>
            <person name="Tsang A."/>
            <person name="Grigoriev I.V."/>
            <person name="Stajich J.E."/>
            <person name="Spatafora J.W."/>
        </authorList>
    </citation>
    <scope>NUCLEOTIDE SEQUENCE</scope>
    <source>
        <strain evidence="1">RSA 2281</strain>
    </source>
</reference>
<evidence type="ECO:0000313" key="1">
    <source>
        <dbReference type="EMBL" id="KAI9252266.1"/>
    </source>
</evidence>
<protein>
    <submittedName>
        <fullName evidence="1">Uncharacterized protein</fullName>
    </submittedName>
</protein>
<proteinExistence type="predicted"/>
<keyword evidence="2" id="KW-1185">Reference proteome</keyword>
<dbReference type="AlphaFoldDB" id="A0AAD5K2L3"/>
<evidence type="ECO:0000313" key="2">
    <source>
        <dbReference type="Proteomes" id="UP001209540"/>
    </source>
</evidence>
<dbReference type="EMBL" id="JAIXMP010000028">
    <property type="protein sequence ID" value="KAI9252266.1"/>
    <property type="molecule type" value="Genomic_DNA"/>
</dbReference>
<dbReference type="Proteomes" id="UP001209540">
    <property type="component" value="Unassembled WGS sequence"/>
</dbReference>
<gene>
    <name evidence="1" type="ORF">BDA99DRAFT_540990</name>
</gene>
<accession>A0AAD5K2L3</accession>
<sequence>MDIDNVQTLLQTPYFTSRTQSKLKAHDWKAIILSDEVDDQDFRHEFRMKRSTFEGINTLIESDTIFTPKQRPAVIQLVISKCWHRTILQMMSILAFGRKAIKL</sequence>